<evidence type="ECO:0000313" key="2">
    <source>
        <dbReference type="Proteomes" id="UP000509667"/>
    </source>
</evidence>
<protein>
    <submittedName>
        <fullName evidence="1">HTR-like protein</fullName>
    </submittedName>
</protein>
<dbReference type="SUPFAM" id="SSF52540">
    <property type="entry name" value="P-loop containing nucleoside triphosphate hydrolases"/>
    <property type="match status" value="1"/>
</dbReference>
<evidence type="ECO:0000313" key="1">
    <source>
        <dbReference type="EMBL" id="QLH79498.1"/>
    </source>
</evidence>
<dbReference type="Gene3D" id="3.40.50.300">
    <property type="entry name" value="P-loop containing nucleotide triphosphate hydrolases"/>
    <property type="match status" value="1"/>
</dbReference>
<dbReference type="AlphaFoldDB" id="A0A7D5P7Y2"/>
<organism evidence="1 2">
    <name type="scientific">Halosimplex rubrum</name>
    <dbReference type="NCBI Taxonomy" id="869889"/>
    <lineage>
        <taxon>Archaea</taxon>
        <taxon>Methanobacteriati</taxon>
        <taxon>Methanobacteriota</taxon>
        <taxon>Stenosarchaea group</taxon>
        <taxon>Halobacteria</taxon>
        <taxon>Halobacteriales</taxon>
        <taxon>Haloarculaceae</taxon>
        <taxon>Halosimplex</taxon>
    </lineage>
</organism>
<dbReference type="Proteomes" id="UP000509667">
    <property type="component" value="Chromosome"/>
</dbReference>
<proteinExistence type="predicted"/>
<reference evidence="1 2" key="1">
    <citation type="submission" date="2020-07" db="EMBL/GenBank/DDBJ databases">
        <title>Halosimplex pelagicum sp. nov. and Halosimplex rubrum sp. nov., isolated from salted brown alga Laminaria, and emended description of the genus Halosimplex.</title>
        <authorList>
            <person name="Cui H."/>
        </authorList>
    </citation>
    <scope>NUCLEOTIDE SEQUENCE [LARGE SCALE GENOMIC DNA]</scope>
    <source>
        <strain evidence="1 2">R27</strain>
    </source>
</reference>
<dbReference type="KEGG" id="hrr:HZS55_20325"/>
<dbReference type="InterPro" id="IPR027417">
    <property type="entry name" value="P-loop_NTPase"/>
</dbReference>
<accession>A0A7D5P7Y2</accession>
<gene>
    <name evidence="1" type="ORF">HZS55_20325</name>
</gene>
<name>A0A7D5P7Y2_9EURY</name>
<dbReference type="RefSeq" id="WP_179909364.1">
    <property type="nucleotide sequence ID" value="NZ_CP058910.1"/>
</dbReference>
<keyword evidence="2" id="KW-1185">Reference proteome</keyword>
<dbReference type="EMBL" id="CP058910">
    <property type="protein sequence ID" value="QLH79498.1"/>
    <property type="molecule type" value="Genomic_DNA"/>
</dbReference>
<dbReference type="OrthoDB" id="337234at2157"/>
<dbReference type="GeneID" id="56080262"/>
<sequence>MDRIPFGVRQLDTTLGGGAPTGSVVLVAGEGGAGSREFLQTSTLLNALAETDSELHDLYYGDLAANANPPGEVHFISFTESRECFESEVRTTMETDIVDAGMEAVRYHDLSEQYFHQSPVPRDWYAEATADIRDLRARQERDDILGELGSRLSEHAPGNLVVIDSISDLVSTAGRDQNLDWTDIAFLVKGLQKGADRWNGVILVHLNQETVSSTEYGQLVDGVDGTLEFEWASGGSTRARTLVVKQFRGVLSGIDDENIVQFETEVGDGGFDISDVRKIR</sequence>